<dbReference type="SMART" id="SM00256">
    <property type="entry name" value="FBOX"/>
    <property type="match status" value="1"/>
</dbReference>
<name>A0A6I8U7A1_AEDAE</name>
<sequence length="509" mass="58880">MDISALPEEMLREIFSILPFKDLLRCSLICLQWHRIAEPLIYRRACIRIGLDMVGHGQTLWDSARQYHTVIVDNPPCSRRSLVNLLMLPCMVIFKPREVQLRNFVEESLHKFCRHGHRLFEKADTVCVELNDARHNYSHEDVEEFIFSFPTVKHLVWDQYSLANGRNTMVIDAPLLQSTVIDDSVNANTSILHVIGCDQLQHVKCTLRSKRFEDIFCSSFRCLHTLSLDIRYHDCNISLPKDLPSLKWLELFYNEDLTSSVFESIVNYSQLIGLKIALPKHHEPQQKINLNHLFHSLPVLQSIELSGLYLDVYNTIEAHHMEILKLKHITLANPVLSFNAPKLEVLSICEENVINFSFVNNDNRLKKVFVELTNQRWGEVINAHLNPFVQMHDSVDELVLVSSNNSAPCDKSFFEQSPVDVCNLQLHKFDISCDFVENAHRWRYLKRLVLNDCCVVCNCKMAQCAKLGNDFQDVPTLLSTAPEIVIRQSRENRSMRTKNVFGSNWINPL</sequence>
<dbReference type="OrthoDB" id="10257471at2759"/>
<dbReference type="Pfam" id="PF12937">
    <property type="entry name" value="F-box-like"/>
    <property type="match status" value="1"/>
</dbReference>
<dbReference type="InParanoid" id="A0A6I8U7A1"/>
<accession>A0A6I8U7A1</accession>
<dbReference type="EnsemblMetazoa" id="AAEL024380-RA">
    <property type="protein sequence ID" value="AAEL024380-PA"/>
    <property type="gene ID" value="AAEL024380"/>
</dbReference>
<reference evidence="1" key="2">
    <citation type="submission" date="2020-05" db="UniProtKB">
        <authorList>
            <consortium name="EnsemblMetazoa"/>
        </authorList>
    </citation>
    <scope>IDENTIFICATION</scope>
    <source>
        <strain evidence="1">LVP_AGWG</strain>
    </source>
</reference>
<dbReference type="Gene3D" id="1.20.1280.50">
    <property type="match status" value="1"/>
</dbReference>
<dbReference type="InterPro" id="IPR001810">
    <property type="entry name" value="F-box_dom"/>
</dbReference>
<evidence type="ECO:0000313" key="1">
    <source>
        <dbReference type="EnsemblMetazoa" id="AAEL024380-PA"/>
    </source>
</evidence>
<reference evidence="1 2" key="1">
    <citation type="submission" date="2017-06" db="EMBL/GenBank/DDBJ databases">
        <title>Aedes aegypti genome working group (AGWG) sequencing and assembly.</title>
        <authorList>
            <consortium name="Aedes aegypti Genome Working Group (AGWG)"/>
            <person name="Matthews B.J."/>
        </authorList>
    </citation>
    <scope>NUCLEOTIDE SEQUENCE [LARGE SCALE GENOMIC DNA]</scope>
    <source>
        <strain evidence="1 2">LVP_AGWG</strain>
    </source>
</reference>
<dbReference type="SUPFAM" id="SSF81383">
    <property type="entry name" value="F-box domain"/>
    <property type="match status" value="1"/>
</dbReference>
<dbReference type="PROSITE" id="PS50181">
    <property type="entry name" value="FBOX"/>
    <property type="match status" value="1"/>
</dbReference>
<dbReference type="InterPro" id="IPR036047">
    <property type="entry name" value="F-box-like_dom_sf"/>
</dbReference>
<organism evidence="1 2">
    <name type="scientific">Aedes aegypti</name>
    <name type="common">Yellowfever mosquito</name>
    <name type="synonym">Culex aegypti</name>
    <dbReference type="NCBI Taxonomy" id="7159"/>
    <lineage>
        <taxon>Eukaryota</taxon>
        <taxon>Metazoa</taxon>
        <taxon>Ecdysozoa</taxon>
        <taxon>Arthropoda</taxon>
        <taxon>Hexapoda</taxon>
        <taxon>Insecta</taxon>
        <taxon>Pterygota</taxon>
        <taxon>Neoptera</taxon>
        <taxon>Endopterygota</taxon>
        <taxon>Diptera</taxon>
        <taxon>Nematocera</taxon>
        <taxon>Culicoidea</taxon>
        <taxon>Culicidae</taxon>
        <taxon>Culicinae</taxon>
        <taxon>Aedini</taxon>
        <taxon>Aedes</taxon>
        <taxon>Stegomyia</taxon>
    </lineage>
</organism>
<evidence type="ECO:0000313" key="2">
    <source>
        <dbReference type="Proteomes" id="UP000008820"/>
    </source>
</evidence>
<protein>
    <submittedName>
        <fullName evidence="1">Uncharacterized protein</fullName>
    </submittedName>
</protein>
<dbReference type="AlphaFoldDB" id="A0A6I8U7A1"/>
<keyword evidence="2" id="KW-1185">Reference proteome</keyword>
<proteinExistence type="predicted"/>
<dbReference type="Proteomes" id="UP000008820">
    <property type="component" value="Chromosome 2"/>
</dbReference>
<gene>
    <name evidence="1" type="primary">110676052</name>
</gene>